<reference evidence="2 3" key="1">
    <citation type="submission" date="2024-09" db="EMBL/GenBank/DDBJ databases">
        <authorList>
            <person name="Sun Q."/>
            <person name="Mori K."/>
        </authorList>
    </citation>
    <scope>NUCLEOTIDE SEQUENCE [LARGE SCALE GENOMIC DNA]</scope>
    <source>
        <strain evidence="2 3">CECT 9424</strain>
    </source>
</reference>
<organism evidence="2 3">
    <name type="scientific">Roseovarius ramblicola</name>
    <dbReference type="NCBI Taxonomy" id="2022336"/>
    <lineage>
        <taxon>Bacteria</taxon>
        <taxon>Pseudomonadati</taxon>
        <taxon>Pseudomonadota</taxon>
        <taxon>Alphaproteobacteria</taxon>
        <taxon>Rhodobacterales</taxon>
        <taxon>Roseobacteraceae</taxon>
        <taxon>Roseovarius</taxon>
    </lineage>
</organism>
<feature type="transmembrane region" description="Helical" evidence="1">
    <location>
        <begin position="41"/>
        <end position="60"/>
    </location>
</feature>
<evidence type="ECO:0000256" key="1">
    <source>
        <dbReference type="SAM" id="Phobius"/>
    </source>
</evidence>
<dbReference type="EMBL" id="JBHMEC010000026">
    <property type="protein sequence ID" value="MFB9151096.1"/>
    <property type="molecule type" value="Genomic_DNA"/>
</dbReference>
<evidence type="ECO:0000313" key="3">
    <source>
        <dbReference type="Proteomes" id="UP001589670"/>
    </source>
</evidence>
<evidence type="ECO:0008006" key="4">
    <source>
        <dbReference type="Google" id="ProtNLM"/>
    </source>
</evidence>
<proteinExistence type="predicted"/>
<evidence type="ECO:0000313" key="2">
    <source>
        <dbReference type="EMBL" id="MFB9151096.1"/>
    </source>
</evidence>
<dbReference type="Proteomes" id="UP001589670">
    <property type="component" value="Unassembled WGS sequence"/>
</dbReference>
<gene>
    <name evidence="2" type="ORF">ACFFU4_15200</name>
</gene>
<sequence>MFRIFLSVLIALACLFGFGWLLLWVFDYVWSGISSTDDKLSVAIVAGFFSILGAALTVTLGRHFDRKREIETHFREKKIKIYDQFLVELFKVFHGTDKSSGDKKEVTAFLREWQRTLVLWGGNNVLRAYFAWMSNLKQAKPDVQTIFLMDDFFRALRRDIGQSSFGIKKGEFSHLWLQHADLFLEEAKKNPSLTLSELAEIEERRST</sequence>
<keyword evidence="1" id="KW-1133">Transmembrane helix</keyword>
<accession>A0ABV5I4H8</accession>
<dbReference type="RefSeq" id="WP_377070664.1">
    <property type="nucleotide sequence ID" value="NZ_JBHMEC010000026.1"/>
</dbReference>
<keyword evidence="1" id="KW-0472">Membrane</keyword>
<keyword evidence="1" id="KW-0812">Transmembrane</keyword>
<comment type="caution">
    <text evidence="2">The sequence shown here is derived from an EMBL/GenBank/DDBJ whole genome shotgun (WGS) entry which is preliminary data.</text>
</comment>
<keyword evidence="3" id="KW-1185">Reference proteome</keyword>
<protein>
    <recommendedName>
        <fullName evidence="4">Phage abortive infection protein</fullName>
    </recommendedName>
</protein>
<name>A0ABV5I4H8_9RHOB</name>